<organism evidence="1 2">
    <name type="scientific">Tectimicrobiota bacterium</name>
    <dbReference type="NCBI Taxonomy" id="2528274"/>
    <lineage>
        <taxon>Bacteria</taxon>
        <taxon>Pseudomonadati</taxon>
        <taxon>Nitrospinota/Tectimicrobiota group</taxon>
        <taxon>Candidatus Tectimicrobiota</taxon>
    </lineage>
</organism>
<gene>
    <name evidence="1" type="ORF">HYZ11_06375</name>
</gene>
<comment type="caution">
    <text evidence="1">The sequence shown here is derived from an EMBL/GenBank/DDBJ whole genome shotgun (WGS) entry which is preliminary data.</text>
</comment>
<evidence type="ECO:0000313" key="2">
    <source>
        <dbReference type="Proteomes" id="UP000782312"/>
    </source>
</evidence>
<protein>
    <recommendedName>
        <fullName evidence="3">Nucleoside 2-deoxyribosyltransferase</fullName>
    </recommendedName>
</protein>
<accession>A0A932MPJ7</accession>
<evidence type="ECO:0008006" key="3">
    <source>
        <dbReference type="Google" id="ProtNLM"/>
    </source>
</evidence>
<sequence length="311" mass="35658">MACYLCLDEKATIKGDLRKTVHCRNCGDYEIGRDLIEDIPSKLRTDHVRRYLSYKVRQMQGGATRPILYTDTINALLENISYPRPREQADNLVRWLGNQLAQVDPAGWQEIGWPEGGSLIGALTKDGFYRIRDQLIHKDKLVEIEQVEKRKISLTFAGWERYEEIMRGYTEERLAFMAMPFDVPELEDMFKNWLKPAVDKTGFELRAVNEKPKAGLIDDRILVEIRRSRFLVAEVSDKNWNVSWEAGFAAGLGKPVFYLCEKSKFESGKGMFDTSHQHTVLWTANNFAAAMEELKAAIRNTLPTEAKMADG</sequence>
<dbReference type="EMBL" id="JACPUR010000016">
    <property type="protein sequence ID" value="MBI3127211.1"/>
    <property type="molecule type" value="Genomic_DNA"/>
</dbReference>
<reference evidence="1" key="1">
    <citation type="submission" date="2020-07" db="EMBL/GenBank/DDBJ databases">
        <title>Huge and variable diversity of episymbiotic CPR bacteria and DPANN archaea in groundwater ecosystems.</title>
        <authorList>
            <person name="He C.Y."/>
            <person name="Keren R."/>
            <person name="Whittaker M."/>
            <person name="Farag I.F."/>
            <person name="Doudna J."/>
            <person name="Cate J.H.D."/>
            <person name="Banfield J.F."/>
        </authorList>
    </citation>
    <scope>NUCLEOTIDE SEQUENCE</scope>
    <source>
        <strain evidence="1">NC_groundwater_763_Ag_S-0.2um_68_21</strain>
    </source>
</reference>
<name>A0A932MPJ7_UNCTE</name>
<dbReference type="AlphaFoldDB" id="A0A932MPJ7"/>
<dbReference type="Gene3D" id="3.40.50.450">
    <property type="match status" value="1"/>
</dbReference>
<dbReference type="Proteomes" id="UP000782312">
    <property type="component" value="Unassembled WGS sequence"/>
</dbReference>
<evidence type="ECO:0000313" key="1">
    <source>
        <dbReference type="EMBL" id="MBI3127211.1"/>
    </source>
</evidence>
<proteinExistence type="predicted"/>